<keyword evidence="5" id="KW-1185">Reference proteome</keyword>
<gene>
    <name evidence="4" type="ORF">JIV24_15190</name>
</gene>
<feature type="domain" description="Tail specific protease" evidence="2">
    <location>
        <begin position="216"/>
        <end position="357"/>
    </location>
</feature>
<dbReference type="EMBL" id="JAENRR010000039">
    <property type="protein sequence ID" value="MBK3518690.1"/>
    <property type="molecule type" value="Genomic_DNA"/>
</dbReference>
<dbReference type="InterPro" id="IPR005151">
    <property type="entry name" value="Tail-specific_protease"/>
</dbReference>
<dbReference type="PANTHER" id="PTHR32060:SF30">
    <property type="entry name" value="CARBOXY-TERMINAL PROCESSING PROTEASE CTPA"/>
    <property type="match status" value="1"/>
</dbReference>
<dbReference type="Pfam" id="PF18294">
    <property type="entry name" value="Pept_S41_N"/>
    <property type="match status" value="1"/>
</dbReference>
<evidence type="ECO:0000256" key="1">
    <source>
        <dbReference type="SAM" id="SignalP"/>
    </source>
</evidence>
<reference evidence="4 5" key="1">
    <citation type="submission" date="2021-01" db="EMBL/GenBank/DDBJ databases">
        <title>Carboxyliciviraga sp.nov., isolated from coastal sediments.</title>
        <authorList>
            <person name="Lu D."/>
            <person name="Zhang T."/>
        </authorList>
    </citation>
    <scope>NUCLEOTIDE SEQUENCE [LARGE SCALE GENOMIC DNA]</scope>
    <source>
        <strain evidence="4 5">N1Y132</strain>
    </source>
</reference>
<dbReference type="PROSITE" id="PS51257">
    <property type="entry name" value="PROKAR_LIPOPROTEIN"/>
    <property type="match status" value="1"/>
</dbReference>
<feature type="domain" description="Peptidase S41 N-terminal" evidence="3">
    <location>
        <begin position="43"/>
        <end position="90"/>
    </location>
</feature>
<keyword evidence="1" id="KW-0732">Signal</keyword>
<evidence type="ECO:0000259" key="2">
    <source>
        <dbReference type="Pfam" id="PF03572"/>
    </source>
</evidence>
<dbReference type="Gene3D" id="3.90.226.10">
    <property type="entry name" value="2-enoyl-CoA Hydratase, Chain A, domain 1"/>
    <property type="match status" value="1"/>
</dbReference>
<dbReference type="InterPro" id="IPR029045">
    <property type="entry name" value="ClpP/crotonase-like_dom_sf"/>
</dbReference>
<proteinExistence type="predicted"/>
<dbReference type="Pfam" id="PF03572">
    <property type="entry name" value="Peptidase_S41"/>
    <property type="match status" value="1"/>
</dbReference>
<organism evidence="4 5">
    <name type="scientific">Carboxylicivirga marina</name>
    <dbReference type="NCBI Taxonomy" id="2800988"/>
    <lineage>
        <taxon>Bacteria</taxon>
        <taxon>Pseudomonadati</taxon>
        <taxon>Bacteroidota</taxon>
        <taxon>Bacteroidia</taxon>
        <taxon>Marinilabiliales</taxon>
        <taxon>Marinilabiliaceae</taxon>
        <taxon>Carboxylicivirga</taxon>
    </lineage>
</organism>
<comment type="caution">
    <text evidence="4">The sequence shown here is derived from an EMBL/GenBank/DDBJ whole genome shotgun (WGS) entry which is preliminary data.</text>
</comment>
<dbReference type="Proteomes" id="UP000605676">
    <property type="component" value="Unassembled WGS sequence"/>
</dbReference>
<dbReference type="CDD" id="cd07561">
    <property type="entry name" value="Peptidase_S41_CPP_like"/>
    <property type="match status" value="1"/>
</dbReference>
<dbReference type="SUPFAM" id="SSF52096">
    <property type="entry name" value="ClpP/crotonase"/>
    <property type="match status" value="1"/>
</dbReference>
<evidence type="ECO:0000313" key="4">
    <source>
        <dbReference type="EMBL" id="MBK3518690.1"/>
    </source>
</evidence>
<dbReference type="InterPro" id="IPR036034">
    <property type="entry name" value="PDZ_sf"/>
</dbReference>
<name>A0ABS1HM44_9BACT</name>
<accession>A0ABS1HM44</accession>
<evidence type="ECO:0000313" key="5">
    <source>
        <dbReference type="Proteomes" id="UP000605676"/>
    </source>
</evidence>
<evidence type="ECO:0000259" key="3">
    <source>
        <dbReference type="Pfam" id="PF18294"/>
    </source>
</evidence>
<dbReference type="PANTHER" id="PTHR32060">
    <property type="entry name" value="TAIL-SPECIFIC PROTEASE"/>
    <property type="match status" value="1"/>
</dbReference>
<dbReference type="InterPro" id="IPR041613">
    <property type="entry name" value="Pept_S41_N"/>
</dbReference>
<protein>
    <submittedName>
        <fullName evidence="4">Peptidase S41</fullName>
    </submittedName>
</protein>
<sequence length="467" mass="52791">MKNFKVFNIAFTLLMLTVIAACNDDDKPEPKKEESLVPKEVQEINQFVWEGMDFAYFWNTSMPEVDYEWEEDTYELFDKLLFTSVDRWSFLTDDVDALNNYFSGISKSMGHSIRLFRLTEGSDDLVGFIEYVEPGSPADLAGGIYRGRMFHKIDGTKLSISNYSNLLNQDDYTMTFGLLNQDLTITDETPSVNIAAVEWQSNPILMSKVIDHGGSKVGYLVYTSFVDDYNDELEAVFADFKNQGVDNLVLDLRYNSGGSVNSAILLSSMIAPADKVGDVLLRTNYNDNLKDYFDLKYPNETDLYIDRIIENSNNLNLDKVAILSTFKTASASEMVIYGLDPHMEVIHIGEQTHGKYYGSITLSDPDEKHKWAMQPIVMRAENKTNSISYNEGLIPNPERIDFIDANEMFELGNVNEDFLAVALTSLTGVAPAKAQLKAAKRIISDPVNVEANIGHPLKYDMQYNFKK</sequence>
<dbReference type="Gene3D" id="2.30.42.10">
    <property type="match status" value="1"/>
</dbReference>
<feature type="chain" id="PRO_5046975167" evidence="1">
    <location>
        <begin position="21"/>
        <end position="467"/>
    </location>
</feature>
<dbReference type="RefSeq" id="WP_200465917.1">
    <property type="nucleotide sequence ID" value="NZ_JAENRR010000039.1"/>
</dbReference>
<dbReference type="Gene3D" id="3.30.750.170">
    <property type="match status" value="1"/>
</dbReference>
<feature type="signal peptide" evidence="1">
    <location>
        <begin position="1"/>
        <end position="20"/>
    </location>
</feature>